<evidence type="ECO:0000313" key="2">
    <source>
        <dbReference type="Proteomes" id="UP000192639"/>
    </source>
</evidence>
<dbReference type="VEuPathDB" id="MicrosporidiaDB:ECANGB1_302"/>
<reference evidence="1 2" key="1">
    <citation type="journal article" date="2017" name="Environ. Microbiol.">
        <title>Decay of the glycolytic pathway and adaptation to intranuclear parasitism within Enterocytozoonidae microsporidia.</title>
        <authorList>
            <person name="Wiredu Boakye D."/>
            <person name="Jaroenlak P."/>
            <person name="Prachumwat A."/>
            <person name="Williams T.A."/>
            <person name="Bateman K.S."/>
            <person name="Itsathitphaisarn O."/>
            <person name="Sritunyalucksana K."/>
            <person name="Paszkiewicz K.H."/>
            <person name="Moore K.A."/>
            <person name="Stentiford G.D."/>
            <person name="Williams B.A."/>
        </authorList>
    </citation>
    <scope>NUCLEOTIDE SEQUENCE [LARGE SCALE GENOMIC DNA]</scope>
    <source>
        <strain evidence="1 2">GB1</strain>
    </source>
</reference>
<comment type="caution">
    <text evidence="1">The sequence shown here is derived from an EMBL/GenBank/DDBJ whole genome shotgun (WGS) entry which is preliminary data.</text>
</comment>
<dbReference type="OrthoDB" id="203824at2759"/>
<organism evidence="1 2">
    <name type="scientific">Enterospora canceri</name>
    <dbReference type="NCBI Taxonomy" id="1081671"/>
    <lineage>
        <taxon>Eukaryota</taxon>
        <taxon>Fungi</taxon>
        <taxon>Fungi incertae sedis</taxon>
        <taxon>Microsporidia</taxon>
        <taxon>Enterocytozoonidae</taxon>
        <taxon>Enterospora</taxon>
    </lineage>
</organism>
<proteinExistence type="predicted"/>
<name>A0A1Y1S9A0_9MICR</name>
<dbReference type="Proteomes" id="UP000192639">
    <property type="component" value="Unassembled WGS sequence"/>
</dbReference>
<protein>
    <recommendedName>
        <fullName evidence="3">Nuclear pore protein</fullName>
    </recommendedName>
</protein>
<evidence type="ECO:0000313" key="1">
    <source>
        <dbReference type="EMBL" id="ORD94635.1"/>
    </source>
</evidence>
<dbReference type="EMBL" id="LWDP01000013">
    <property type="protein sequence ID" value="ORD94635.1"/>
    <property type="molecule type" value="Genomic_DNA"/>
</dbReference>
<gene>
    <name evidence="1" type="ORF">ECANGB1_302</name>
</gene>
<accession>A0A1Y1S9A0</accession>
<dbReference type="AlphaFoldDB" id="A0A1Y1S9A0"/>
<keyword evidence="2" id="KW-1185">Reference proteome</keyword>
<evidence type="ECO:0008006" key="3">
    <source>
        <dbReference type="Google" id="ProtNLM"/>
    </source>
</evidence>
<sequence>MTTTSKIAPYVQKPNRINNITHAIVLLKMKQKKNEKYATKYIPSTKVLYKESSDKFDYSEVIQGFLEHKLVDKHKKSIERVLKDSDKFVAEKLTARKEEVEMDSINVIMKANTEERLFQTPSPVTFGDEFMHDMFVYVNQNMEPQQFLARAYEKFVMRFMKQNGGPESKNALELVRDFVRLKYSKNEFNMAVFEDRYLFAELYCLLRLGRIEDAKELLSQFSHFFNGIHSNFGDNFTNYLDHSKFDMVVCTMAEDKFKMYLCSLTRKNVISDGVVVSTVEDYLYTLLQCNRKLESDDFENKKIQLLVNLFNKDTKAAAKILLKSDFELVAKFHILHQLCLADSVYGHAEESTSMLSLRSYSSKTESSKQTRVFMNFFFAVTQKMSKMENKLNLMDLIQNNEEYVKLIPEYLIKYELYDLIRNPCLSSSIFSRTVEHLKATNSRKLLEFASLLDISTSQHIVEDVLEQAILTDEKLEIDLNKIDSTSTILAALIPFYEFNFNPNPVNLNNLVLFTTDDNLIRFKFIIEHIFNKAVAQIRESQDKIKAKRLFKLCGQLELSNECSETVTRELVELI</sequence>